<dbReference type="InterPro" id="IPR006145">
    <property type="entry name" value="PsdUridine_synth_RsuA/RluA"/>
</dbReference>
<evidence type="ECO:0000256" key="2">
    <source>
        <dbReference type="ARBA" id="ARBA00023235"/>
    </source>
</evidence>
<dbReference type="EMBL" id="UINC01009735">
    <property type="protein sequence ID" value="SVA43593.1"/>
    <property type="molecule type" value="Genomic_DNA"/>
</dbReference>
<dbReference type="Pfam" id="PF00849">
    <property type="entry name" value="PseudoU_synth_2"/>
    <property type="match status" value="1"/>
</dbReference>
<dbReference type="GO" id="GO:0003723">
    <property type="term" value="F:RNA binding"/>
    <property type="evidence" value="ECO:0007669"/>
    <property type="project" value="InterPro"/>
</dbReference>
<dbReference type="SUPFAM" id="SSF55120">
    <property type="entry name" value="Pseudouridine synthase"/>
    <property type="match status" value="1"/>
</dbReference>
<dbReference type="PROSITE" id="PS01129">
    <property type="entry name" value="PSI_RLU"/>
    <property type="match status" value="1"/>
</dbReference>
<dbReference type="GO" id="GO:0009982">
    <property type="term" value="F:pseudouridine synthase activity"/>
    <property type="evidence" value="ECO:0007669"/>
    <property type="project" value="InterPro"/>
</dbReference>
<dbReference type="Gene3D" id="3.30.2350.10">
    <property type="entry name" value="Pseudouridine synthase"/>
    <property type="match status" value="1"/>
</dbReference>
<dbReference type="InterPro" id="IPR050188">
    <property type="entry name" value="RluA_PseudoU_synthase"/>
</dbReference>
<protein>
    <submittedName>
        <fullName evidence="5">Uncharacterized protein</fullName>
    </submittedName>
</protein>
<dbReference type="InterPro" id="IPR002942">
    <property type="entry name" value="S4_RNA-bd"/>
</dbReference>
<dbReference type="CDD" id="cd02869">
    <property type="entry name" value="PseudoU_synth_RluA_like"/>
    <property type="match status" value="1"/>
</dbReference>
<gene>
    <name evidence="5" type="ORF">METZ01_LOCUS96447</name>
</gene>
<dbReference type="PROSITE" id="PS50889">
    <property type="entry name" value="S4"/>
    <property type="match status" value="1"/>
</dbReference>
<name>A0A381VVI2_9ZZZZ</name>
<dbReference type="InterPro" id="IPR036986">
    <property type="entry name" value="S4_RNA-bd_sf"/>
</dbReference>
<accession>A0A381VVI2</accession>
<proteinExistence type="inferred from homology"/>
<dbReference type="PANTHER" id="PTHR21600">
    <property type="entry name" value="MITOCHONDRIAL RNA PSEUDOURIDINE SYNTHASE"/>
    <property type="match status" value="1"/>
</dbReference>
<dbReference type="GO" id="GO:0001522">
    <property type="term" value="P:pseudouridine synthesis"/>
    <property type="evidence" value="ECO:0007669"/>
    <property type="project" value="InterPro"/>
</dbReference>
<dbReference type="AlphaFoldDB" id="A0A381VVI2"/>
<dbReference type="Pfam" id="PF01479">
    <property type="entry name" value="S4"/>
    <property type="match status" value="1"/>
</dbReference>
<feature type="domain" description="Pseudouridine synthase RsuA/RluA-like" evidence="3">
    <location>
        <begin position="99"/>
        <end position="239"/>
    </location>
</feature>
<evidence type="ECO:0000256" key="1">
    <source>
        <dbReference type="ARBA" id="ARBA00010876"/>
    </source>
</evidence>
<feature type="non-terminal residue" evidence="5">
    <location>
        <position position="290"/>
    </location>
</feature>
<organism evidence="5">
    <name type="scientific">marine metagenome</name>
    <dbReference type="NCBI Taxonomy" id="408172"/>
    <lineage>
        <taxon>unclassified sequences</taxon>
        <taxon>metagenomes</taxon>
        <taxon>ecological metagenomes</taxon>
    </lineage>
</organism>
<dbReference type="Gene3D" id="3.10.290.10">
    <property type="entry name" value="RNA-binding S4 domain"/>
    <property type="match status" value="1"/>
</dbReference>
<dbReference type="SUPFAM" id="SSF55174">
    <property type="entry name" value="Alpha-L RNA-binding motif"/>
    <property type="match status" value="1"/>
</dbReference>
<feature type="domain" description="RNA-binding S4" evidence="4">
    <location>
        <begin position="29"/>
        <end position="60"/>
    </location>
</feature>
<evidence type="ECO:0000313" key="5">
    <source>
        <dbReference type="EMBL" id="SVA43593.1"/>
    </source>
</evidence>
<evidence type="ECO:0000259" key="4">
    <source>
        <dbReference type="Pfam" id="PF01479"/>
    </source>
</evidence>
<reference evidence="5" key="1">
    <citation type="submission" date="2018-05" db="EMBL/GenBank/DDBJ databases">
        <authorList>
            <person name="Lanie J.A."/>
            <person name="Ng W.-L."/>
            <person name="Kazmierczak K.M."/>
            <person name="Andrzejewski T.M."/>
            <person name="Davidsen T.M."/>
            <person name="Wayne K.J."/>
            <person name="Tettelin H."/>
            <person name="Glass J.I."/>
            <person name="Rusch D."/>
            <person name="Podicherti R."/>
            <person name="Tsui H.-C.T."/>
            <person name="Winkler M.E."/>
        </authorList>
    </citation>
    <scope>NUCLEOTIDE SEQUENCE</scope>
</reference>
<sequence length="290" mass="33642">MEKIFSVKNDFVNARLDRWFRRNVCEVPQSLIEKSIRKGKIKVNNKKKKSSYKLQKEDQIFVYNFNFTTIKNKKIKTKYRATKKELSSSSGMFIENNENFVVINKPAGIAVQSGTKSRRNILDILRNTKEFEGVSPYSVHRIDKETTGALVVAKNRKYAQLFTSLFRIRKIHKTYLGIAVGELQKSKGTFIDDLFHYEGDKKVKTKAITHFTVLDSNNNYSLLKLIPETGRKHQLRKQLLMRGYPVLGDSKYRMTPNPVKKNTLMLHAYKINFSIDGIRYNFVAEPPASF</sequence>
<dbReference type="InterPro" id="IPR020103">
    <property type="entry name" value="PsdUridine_synth_cat_dom_sf"/>
</dbReference>
<feature type="non-terminal residue" evidence="5">
    <location>
        <position position="1"/>
    </location>
</feature>
<comment type="similarity">
    <text evidence="1">Belongs to the pseudouridine synthase RluA family.</text>
</comment>
<dbReference type="InterPro" id="IPR006224">
    <property type="entry name" value="PsdUridine_synth_RluA-like_CS"/>
</dbReference>
<keyword evidence="2" id="KW-0413">Isomerase</keyword>
<evidence type="ECO:0000259" key="3">
    <source>
        <dbReference type="Pfam" id="PF00849"/>
    </source>
</evidence>